<proteinExistence type="predicted"/>
<accession>M6G8B6</accession>
<dbReference type="Proteomes" id="UP000012128">
    <property type="component" value="Unassembled WGS sequence"/>
</dbReference>
<dbReference type="EMBL" id="AFLW02000159">
    <property type="protein sequence ID" value="EMM80990.1"/>
    <property type="molecule type" value="Genomic_DNA"/>
</dbReference>
<evidence type="ECO:0000313" key="1">
    <source>
        <dbReference type="EMBL" id="EMM80990.1"/>
    </source>
</evidence>
<organism evidence="1 2">
    <name type="scientific">Leptospira interrogans str. 2006001854</name>
    <dbReference type="NCBI Taxonomy" id="1001590"/>
    <lineage>
        <taxon>Bacteria</taxon>
        <taxon>Pseudomonadati</taxon>
        <taxon>Spirochaetota</taxon>
        <taxon>Spirochaetia</taxon>
        <taxon>Leptospirales</taxon>
        <taxon>Leptospiraceae</taxon>
        <taxon>Leptospira</taxon>
    </lineage>
</organism>
<reference evidence="1 2" key="1">
    <citation type="submission" date="2013-01" db="EMBL/GenBank/DDBJ databases">
        <authorList>
            <person name="Harkins D.M."/>
            <person name="Durkin A.S."/>
            <person name="Brinkac L.M."/>
            <person name="Haft D.H."/>
            <person name="Selengut J.D."/>
            <person name="Sanka R."/>
            <person name="DePew J."/>
            <person name="Purushe J."/>
            <person name="Hospenthal D.R."/>
            <person name="Murray C.K."/>
            <person name="Pimentel G."/>
            <person name="Wasfy M."/>
            <person name="Parker T."/>
            <person name="Miller R.S."/>
            <person name="Vinetz J.M."/>
            <person name="Sutton G.G."/>
            <person name="Nierman W.C."/>
            <person name="Fouts D.E."/>
        </authorList>
    </citation>
    <scope>NUCLEOTIDE SEQUENCE [LARGE SCALE GENOMIC DNA]</scope>
    <source>
        <strain evidence="1 2">2006001854</strain>
    </source>
</reference>
<sequence>MTTAQKIIKNKVGLLMLAETKGLYQWIDSYNNERIKASIVLGKLRCRLSLTRGIS</sequence>
<comment type="caution">
    <text evidence="1">The sequence shown here is derived from an EMBL/GenBank/DDBJ whole genome shotgun (WGS) entry which is preliminary data.</text>
</comment>
<dbReference type="AlphaFoldDB" id="M6G8B6"/>
<name>M6G8B6_LEPIR</name>
<gene>
    <name evidence="1" type="ORF">LEP1GSC037_0313</name>
</gene>
<evidence type="ECO:0000313" key="2">
    <source>
        <dbReference type="Proteomes" id="UP000012128"/>
    </source>
</evidence>
<protein>
    <submittedName>
        <fullName evidence="1">Uncharacterized protein</fullName>
    </submittedName>
</protein>